<dbReference type="GO" id="GO:0006508">
    <property type="term" value="P:proteolysis"/>
    <property type="evidence" value="ECO:0007669"/>
    <property type="project" value="InterPro"/>
</dbReference>
<dbReference type="InterPro" id="IPR043504">
    <property type="entry name" value="Peptidase_S1_PA_chymotrypsin"/>
</dbReference>
<reference evidence="8" key="1">
    <citation type="submission" date="2025-08" db="UniProtKB">
        <authorList>
            <consortium name="RefSeq"/>
        </authorList>
    </citation>
    <scope>IDENTIFICATION</scope>
    <source>
        <tissue evidence="8">Whole organism</tissue>
    </source>
</reference>
<dbReference type="Gene3D" id="2.40.10.10">
    <property type="entry name" value="Trypsin-like serine proteases"/>
    <property type="match status" value="2"/>
</dbReference>
<dbReference type="InterPro" id="IPR001254">
    <property type="entry name" value="Trypsin_dom"/>
</dbReference>
<comment type="similarity">
    <text evidence="4">Belongs to the peptidase S1 family. CLIP subfamily.</text>
</comment>
<sequence>MNNFVKKSSRGEARVGERTTKMGWALLLSCLVASCAAQDVSQNEFGCHCMGYWTCITRGGTINSYCGLSESSVCCFVPYNAKPVGLLPKVQKVKSCGRKGSSGHKEGQAEMFEWPWHAAVLESRQDLYVCGASLVHETWLLTAAHCVDDYVPYVAEGEPLLKVRLGEYDVSTTAEPLRHEEHFVRKLVLHPEFDNATLVNDIALLKLATSVRRRPNVDSVCTPSKNDFKEGSKAKCYVTGWGRKDEASSHSVVLKEISVPLWNNDHCQTALRQQFGPAYVLPPTAICAGAEGRDACDGDGGGPLVCEKAGQWYQVGVVSFGIGCGERSVPGVYTRVEAYEQWIRDTIGFTNE</sequence>
<name>A0A8B7NR22_HYAAZ</name>
<dbReference type="OrthoDB" id="5918597at2759"/>
<dbReference type="FunFam" id="2.40.10.10:FF:000038">
    <property type="entry name" value="Serine protease"/>
    <property type="match status" value="1"/>
</dbReference>
<dbReference type="RefSeq" id="XP_018016135.1">
    <property type="nucleotide sequence ID" value="XM_018160646.1"/>
</dbReference>
<dbReference type="GO" id="GO:0005576">
    <property type="term" value="C:extracellular region"/>
    <property type="evidence" value="ECO:0007669"/>
    <property type="project" value="UniProtKB-SubCell"/>
</dbReference>
<evidence type="ECO:0000313" key="8">
    <source>
        <dbReference type="RefSeq" id="XP_018016135.1"/>
    </source>
</evidence>
<dbReference type="PRINTS" id="PR00722">
    <property type="entry name" value="CHYMOTRYPSIN"/>
</dbReference>
<dbReference type="GO" id="GO:0004252">
    <property type="term" value="F:serine-type endopeptidase activity"/>
    <property type="evidence" value="ECO:0007669"/>
    <property type="project" value="InterPro"/>
</dbReference>
<comment type="subcellular location">
    <subcellularLocation>
        <location evidence="1">Secreted</location>
    </subcellularLocation>
</comment>
<dbReference type="InterPro" id="IPR009003">
    <property type="entry name" value="Peptidase_S1_PA"/>
</dbReference>
<gene>
    <name evidence="8" type="primary">LOC108672890</name>
</gene>
<keyword evidence="3" id="KW-1015">Disulfide bond</keyword>
<dbReference type="InterPro" id="IPR018114">
    <property type="entry name" value="TRYPSIN_HIS"/>
</dbReference>
<dbReference type="SMART" id="SM00020">
    <property type="entry name" value="Tryp_SPc"/>
    <property type="match status" value="1"/>
</dbReference>
<protein>
    <submittedName>
        <fullName evidence="8">Phenoloxidase-activating factor 2</fullName>
    </submittedName>
</protein>
<keyword evidence="5" id="KW-0732">Signal</keyword>
<dbReference type="GeneID" id="108672890"/>
<accession>A0A8B7NR22</accession>
<dbReference type="PROSITE" id="PS50240">
    <property type="entry name" value="TRYPSIN_DOM"/>
    <property type="match status" value="1"/>
</dbReference>
<evidence type="ECO:0000256" key="5">
    <source>
        <dbReference type="SAM" id="SignalP"/>
    </source>
</evidence>
<feature type="signal peptide" evidence="5">
    <location>
        <begin position="1"/>
        <end position="37"/>
    </location>
</feature>
<dbReference type="KEGG" id="hazt:108672890"/>
<evidence type="ECO:0000256" key="3">
    <source>
        <dbReference type="ARBA" id="ARBA00023157"/>
    </source>
</evidence>
<dbReference type="PANTHER" id="PTHR24256">
    <property type="entry name" value="TRYPTASE-RELATED"/>
    <property type="match status" value="1"/>
</dbReference>
<dbReference type="PROSITE" id="PS00134">
    <property type="entry name" value="TRYPSIN_HIS"/>
    <property type="match status" value="1"/>
</dbReference>
<feature type="chain" id="PRO_5034138696" evidence="5">
    <location>
        <begin position="38"/>
        <end position="352"/>
    </location>
</feature>
<evidence type="ECO:0000256" key="1">
    <source>
        <dbReference type="ARBA" id="ARBA00004613"/>
    </source>
</evidence>
<dbReference type="OMA" id="PSEWPWH"/>
<dbReference type="Proteomes" id="UP000694843">
    <property type="component" value="Unplaced"/>
</dbReference>
<dbReference type="CDD" id="cd00190">
    <property type="entry name" value="Tryp_SPc"/>
    <property type="match status" value="1"/>
</dbReference>
<dbReference type="SUPFAM" id="SSF50494">
    <property type="entry name" value="Trypsin-like serine proteases"/>
    <property type="match status" value="1"/>
</dbReference>
<proteinExistence type="inferred from homology"/>
<dbReference type="InterPro" id="IPR001314">
    <property type="entry name" value="Peptidase_S1A"/>
</dbReference>
<dbReference type="InterPro" id="IPR051487">
    <property type="entry name" value="Ser/Thr_Proteases_Immune/Dev"/>
</dbReference>
<keyword evidence="7" id="KW-1185">Reference proteome</keyword>
<dbReference type="PROSITE" id="PS51257">
    <property type="entry name" value="PROKAR_LIPOPROTEIN"/>
    <property type="match status" value="1"/>
</dbReference>
<organism evidence="7 8">
    <name type="scientific">Hyalella azteca</name>
    <name type="common">Amphipod</name>
    <dbReference type="NCBI Taxonomy" id="294128"/>
    <lineage>
        <taxon>Eukaryota</taxon>
        <taxon>Metazoa</taxon>
        <taxon>Ecdysozoa</taxon>
        <taxon>Arthropoda</taxon>
        <taxon>Crustacea</taxon>
        <taxon>Multicrustacea</taxon>
        <taxon>Malacostraca</taxon>
        <taxon>Eumalacostraca</taxon>
        <taxon>Peracarida</taxon>
        <taxon>Amphipoda</taxon>
        <taxon>Senticaudata</taxon>
        <taxon>Talitrida</taxon>
        <taxon>Talitroidea</taxon>
        <taxon>Hyalellidae</taxon>
        <taxon>Hyalella</taxon>
    </lineage>
</organism>
<evidence type="ECO:0000256" key="2">
    <source>
        <dbReference type="ARBA" id="ARBA00022525"/>
    </source>
</evidence>
<keyword evidence="2" id="KW-0964">Secreted</keyword>
<evidence type="ECO:0000256" key="4">
    <source>
        <dbReference type="ARBA" id="ARBA00024195"/>
    </source>
</evidence>
<dbReference type="AlphaFoldDB" id="A0A8B7NR22"/>
<feature type="domain" description="Peptidase S1" evidence="6">
    <location>
        <begin position="100"/>
        <end position="348"/>
    </location>
</feature>
<dbReference type="Pfam" id="PF00089">
    <property type="entry name" value="Trypsin"/>
    <property type="match status" value="1"/>
</dbReference>
<evidence type="ECO:0000313" key="7">
    <source>
        <dbReference type="Proteomes" id="UP000694843"/>
    </source>
</evidence>
<evidence type="ECO:0000259" key="6">
    <source>
        <dbReference type="PROSITE" id="PS50240"/>
    </source>
</evidence>